<dbReference type="EMBL" id="JBANDC010000017">
    <property type="protein sequence ID" value="MEM4989748.1"/>
    <property type="molecule type" value="Genomic_DNA"/>
</dbReference>
<keyword evidence="4" id="KW-1185">Reference proteome</keyword>
<comment type="caution">
    <text evidence="3">The sequence shown here is derived from an EMBL/GenBank/DDBJ whole genome shotgun (WGS) entry which is preliminary data.</text>
</comment>
<dbReference type="InterPro" id="IPR029068">
    <property type="entry name" value="Glyas_Bleomycin-R_OHBP_Dase"/>
</dbReference>
<organism evidence="3 4">
    <name type="scientific">Collimonas rhizosphaerae</name>
    <dbReference type="NCBI Taxonomy" id="3126357"/>
    <lineage>
        <taxon>Bacteria</taxon>
        <taxon>Pseudomonadati</taxon>
        <taxon>Pseudomonadota</taxon>
        <taxon>Betaproteobacteria</taxon>
        <taxon>Burkholderiales</taxon>
        <taxon>Oxalobacteraceae</taxon>
        <taxon>Collimonas</taxon>
    </lineage>
</organism>
<sequence length="127" mass="14490">MVTLDHIILRVRDPAGSAHFYQEVLGFRHQGREGPFELVRVNESFTLDLMGETPRDPVHLAFCLDRASFEAVHRHLVERSIAFGSSPFDRKGGPLAKSQGARGMADAWYFYDPDGHNLEVRSYEPRY</sequence>
<dbReference type="Proteomes" id="UP001495910">
    <property type="component" value="Unassembled WGS sequence"/>
</dbReference>
<dbReference type="InterPro" id="IPR037523">
    <property type="entry name" value="VOC_core"/>
</dbReference>
<dbReference type="PROSITE" id="PS00934">
    <property type="entry name" value="GLYOXALASE_I_1"/>
    <property type="match status" value="1"/>
</dbReference>
<dbReference type="PROSITE" id="PS51819">
    <property type="entry name" value="VOC"/>
    <property type="match status" value="1"/>
</dbReference>
<evidence type="ECO:0000259" key="2">
    <source>
        <dbReference type="PROSITE" id="PS51819"/>
    </source>
</evidence>
<dbReference type="Gene3D" id="3.10.180.10">
    <property type="entry name" value="2,3-Dihydroxybiphenyl 1,2-Dioxygenase, domain 1"/>
    <property type="match status" value="1"/>
</dbReference>
<gene>
    <name evidence="3" type="ORF">V8G57_20340</name>
</gene>
<name>A0ABU9Q0E4_9BURK</name>
<dbReference type="SUPFAM" id="SSF54593">
    <property type="entry name" value="Glyoxalase/Bleomycin resistance protein/Dihydroxybiphenyl dioxygenase"/>
    <property type="match status" value="1"/>
</dbReference>
<dbReference type="RefSeq" id="WP_342830915.1">
    <property type="nucleotide sequence ID" value="NZ_JBANDC010000017.1"/>
</dbReference>
<dbReference type="Pfam" id="PF00903">
    <property type="entry name" value="Glyoxalase"/>
    <property type="match status" value="1"/>
</dbReference>
<proteinExistence type="predicted"/>
<evidence type="ECO:0000256" key="1">
    <source>
        <dbReference type="ARBA" id="ARBA00022723"/>
    </source>
</evidence>
<dbReference type="InterPro" id="IPR018146">
    <property type="entry name" value="Glyoxalase_1_CS"/>
</dbReference>
<evidence type="ECO:0000313" key="3">
    <source>
        <dbReference type="EMBL" id="MEM4989748.1"/>
    </source>
</evidence>
<evidence type="ECO:0000313" key="4">
    <source>
        <dbReference type="Proteomes" id="UP001495910"/>
    </source>
</evidence>
<dbReference type="InterPro" id="IPR004360">
    <property type="entry name" value="Glyas_Fos-R_dOase_dom"/>
</dbReference>
<reference evidence="3 4" key="1">
    <citation type="submission" date="2024-02" db="EMBL/GenBank/DDBJ databases">
        <title>Draft genome sequence of Collimonas sp. strain H4R21, an effective mineral-weathering bacterial strain isolated from the beech rhizosphere.</title>
        <authorList>
            <person name="Morin E."/>
            <person name="Uroz S."/>
            <person name="Leveau J.H.J."/>
            <person name="Kumar R."/>
            <person name="Rey M.W."/>
            <person name="Pham J."/>
        </authorList>
    </citation>
    <scope>NUCLEOTIDE SEQUENCE [LARGE SCALE GENOMIC DNA]</scope>
    <source>
        <strain evidence="3 4">H4R21</strain>
    </source>
</reference>
<keyword evidence="1" id="KW-0479">Metal-binding</keyword>
<protein>
    <submittedName>
        <fullName evidence="3">VOC family protein</fullName>
    </submittedName>
</protein>
<feature type="domain" description="VOC" evidence="2">
    <location>
        <begin position="3"/>
        <end position="123"/>
    </location>
</feature>
<accession>A0ABU9Q0E4</accession>